<dbReference type="EMBL" id="GGEC01013205">
    <property type="protein sequence ID" value="MBW93688.1"/>
    <property type="molecule type" value="Transcribed_RNA"/>
</dbReference>
<protein>
    <submittedName>
        <fullName evidence="1">SNF1-related protein kinase catalytic subunit alpha KIN10-like isoform X1</fullName>
    </submittedName>
</protein>
<name>A0A2P2JJQ9_RHIMU</name>
<organism evidence="1">
    <name type="scientific">Rhizophora mucronata</name>
    <name type="common">Asiatic mangrove</name>
    <dbReference type="NCBI Taxonomy" id="61149"/>
    <lineage>
        <taxon>Eukaryota</taxon>
        <taxon>Viridiplantae</taxon>
        <taxon>Streptophyta</taxon>
        <taxon>Embryophyta</taxon>
        <taxon>Tracheophyta</taxon>
        <taxon>Spermatophyta</taxon>
        <taxon>Magnoliopsida</taxon>
        <taxon>eudicotyledons</taxon>
        <taxon>Gunneridae</taxon>
        <taxon>Pentapetalae</taxon>
        <taxon>rosids</taxon>
        <taxon>fabids</taxon>
        <taxon>Malpighiales</taxon>
        <taxon>Rhizophoraceae</taxon>
        <taxon>Rhizophora</taxon>
    </lineage>
</organism>
<reference evidence="1" key="1">
    <citation type="submission" date="2018-02" db="EMBL/GenBank/DDBJ databases">
        <title>Rhizophora mucronata_Transcriptome.</title>
        <authorList>
            <person name="Meera S.P."/>
            <person name="Sreeshan A."/>
            <person name="Augustine A."/>
        </authorList>
    </citation>
    <scope>NUCLEOTIDE SEQUENCE</scope>
    <source>
        <tissue evidence="1">Leaf</tissue>
    </source>
</reference>
<dbReference type="GO" id="GO:0016301">
    <property type="term" value="F:kinase activity"/>
    <property type="evidence" value="ECO:0007669"/>
    <property type="project" value="UniProtKB-KW"/>
</dbReference>
<keyword evidence="1" id="KW-0418">Kinase</keyword>
<accession>A0A2P2JJQ9</accession>
<keyword evidence="1" id="KW-0808">Transferase</keyword>
<evidence type="ECO:0000313" key="1">
    <source>
        <dbReference type="EMBL" id="MBW93688.1"/>
    </source>
</evidence>
<dbReference type="AlphaFoldDB" id="A0A2P2JJQ9"/>
<sequence length="100" mass="10942">MPQYPHLVFCSEGLQLVAFGQIPSLPLPEEFLHQSFWLVALYLEGAQLSIAEGELGTKGADEFQELSFASLDQPQASLGSGLLHQVTDDWVECISHPLSS</sequence>
<proteinExistence type="predicted"/>